<feature type="chain" id="PRO_5016658009" evidence="1">
    <location>
        <begin position="27"/>
        <end position="225"/>
    </location>
</feature>
<proteinExistence type="predicted"/>
<reference evidence="3 4" key="1">
    <citation type="submission" date="2018-09" db="EMBL/GenBank/DDBJ databases">
        <title>Complete genome sequence of Euzebya sp. DY32-46 isolated from seawater of Pacific Ocean.</title>
        <authorList>
            <person name="Xu L."/>
            <person name="Wu Y.-H."/>
            <person name="Xu X.-W."/>
        </authorList>
    </citation>
    <scope>NUCLEOTIDE SEQUENCE [LARGE SCALE GENOMIC DNA]</scope>
    <source>
        <strain evidence="3 4">DY32-46</strain>
    </source>
</reference>
<dbReference type="Gene3D" id="1.20.1260.10">
    <property type="match status" value="1"/>
</dbReference>
<evidence type="ECO:0000313" key="4">
    <source>
        <dbReference type="Proteomes" id="UP000264006"/>
    </source>
</evidence>
<dbReference type="InterPro" id="IPR005183">
    <property type="entry name" value="DUF305_CopM-like"/>
</dbReference>
<dbReference type="OrthoDB" id="26872at2"/>
<sequence length="225" mass="24347">MPSMPPRGMAAALTLVALLAGGCTGAAEEEAAAAPRIIQPGAPGEPNREITAAEAAELTELPPPTLADLQFMVDMHPHHTQALGMTALVEERTASEQIPLFAERMDISQVEEIRQIEDWLASHGVEEVPTMAPGMMAMHDLDMPGMLTPEEFAALEAADGEAFDRLFLESMTRHHLGAIQMVEELLAVEGNATDPRLWEFAQHVLSDQSIEIDRMQGMLAEMDAG</sequence>
<dbReference type="RefSeq" id="WP_114592928.1">
    <property type="nucleotide sequence ID" value="NZ_CP031165.1"/>
</dbReference>
<evidence type="ECO:0000256" key="1">
    <source>
        <dbReference type="SAM" id="SignalP"/>
    </source>
</evidence>
<accession>A0A346Y2A8</accession>
<keyword evidence="1" id="KW-0732">Signal</keyword>
<dbReference type="PROSITE" id="PS51257">
    <property type="entry name" value="PROKAR_LIPOPROTEIN"/>
    <property type="match status" value="1"/>
</dbReference>
<dbReference type="KEGG" id="euz:DVS28_a3933"/>
<dbReference type="AlphaFoldDB" id="A0A346Y2A8"/>
<protein>
    <submittedName>
        <fullName evidence="3">Putative secreted protein</fullName>
    </submittedName>
</protein>
<gene>
    <name evidence="3" type="ORF">DVS28_a3933</name>
</gene>
<evidence type="ECO:0000313" key="3">
    <source>
        <dbReference type="EMBL" id="AXV08605.1"/>
    </source>
</evidence>
<organism evidence="3 4">
    <name type="scientific">Euzebya pacifica</name>
    <dbReference type="NCBI Taxonomy" id="1608957"/>
    <lineage>
        <taxon>Bacteria</taxon>
        <taxon>Bacillati</taxon>
        <taxon>Actinomycetota</taxon>
        <taxon>Nitriliruptoria</taxon>
        <taxon>Euzebyales</taxon>
    </lineage>
</organism>
<dbReference type="EMBL" id="CP031165">
    <property type="protein sequence ID" value="AXV08605.1"/>
    <property type="molecule type" value="Genomic_DNA"/>
</dbReference>
<name>A0A346Y2A8_9ACTN</name>
<dbReference type="InterPro" id="IPR012347">
    <property type="entry name" value="Ferritin-like"/>
</dbReference>
<dbReference type="PANTHER" id="PTHR36933:SF1">
    <property type="entry name" value="SLL0788 PROTEIN"/>
    <property type="match status" value="1"/>
</dbReference>
<dbReference type="Proteomes" id="UP000264006">
    <property type="component" value="Chromosome"/>
</dbReference>
<feature type="signal peptide" evidence="1">
    <location>
        <begin position="1"/>
        <end position="26"/>
    </location>
</feature>
<dbReference type="PANTHER" id="PTHR36933">
    <property type="entry name" value="SLL0788 PROTEIN"/>
    <property type="match status" value="1"/>
</dbReference>
<dbReference type="Pfam" id="PF03713">
    <property type="entry name" value="DUF305"/>
    <property type="match status" value="1"/>
</dbReference>
<evidence type="ECO:0000259" key="2">
    <source>
        <dbReference type="Pfam" id="PF03713"/>
    </source>
</evidence>
<feature type="domain" description="DUF305" evidence="2">
    <location>
        <begin position="68"/>
        <end position="219"/>
    </location>
</feature>
<keyword evidence="4" id="KW-1185">Reference proteome</keyword>